<comment type="subcellular location">
    <subcellularLocation>
        <location evidence="1">Membrane</location>
        <topology evidence="1">Multi-pass membrane protein</topology>
    </subcellularLocation>
</comment>
<proteinExistence type="predicted"/>
<keyword evidence="8" id="KW-1185">Reference proteome</keyword>
<feature type="transmembrane region" description="Helical" evidence="5">
    <location>
        <begin position="335"/>
        <end position="354"/>
    </location>
</feature>
<feature type="transmembrane region" description="Helical" evidence="5">
    <location>
        <begin position="5"/>
        <end position="23"/>
    </location>
</feature>
<dbReference type="Proteomes" id="UP000553459">
    <property type="component" value="Unassembled WGS sequence"/>
</dbReference>
<evidence type="ECO:0000313" key="8">
    <source>
        <dbReference type="Proteomes" id="UP000553459"/>
    </source>
</evidence>
<dbReference type="InterPro" id="IPR052946">
    <property type="entry name" value="Alkaline_pH_Ca-Antiporter"/>
</dbReference>
<evidence type="ECO:0000256" key="3">
    <source>
        <dbReference type="ARBA" id="ARBA00022989"/>
    </source>
</evidence>
<comment type="caution">
    <text evidence="7">The sequence shown here is derived from an EMBL/GenBank/DDBJ whole genome shotgun (WGS) entry which is preliminary data.</text>
</comment>
<evidence type="ECO:0000256" key="1">
    <source>
        <dbReference type="ARBA" id="ARBA00004141"/>
    </source>
</evidence>
<dbReference type="GO" id="GO:0005886">
    <property type="term" value="C:plasma membrane"/>
    <property type="evidence" value="ECO:0007669"/>
    <property type="project" value="TreeGrafter"/>
</dbReference>
<feature type="transmembrane region" description="Helical" evidence="5">
    <location>
        <begin position="162"/>
        <end position="181"/>
    </location>
</feature>
<dbReference type="InterPro" id="IPR004837">
    <property type="entry name" value="NaCa_Exmemb"/>
</dbReference>
<keyword evidence="3 5" id="KW-1133">Transmembrane helix</keyword>
<feature type="transmembrane region" description="Helical" evidence="5">
    <location>
        <begin position="276"/>
        <end position="303"/>
    </location>
</feature>
<dbReference type="GO" id="GO:0015385">
    <property type="term" value="F:sodium:proton antiporter activity"/>
    <property type="evidence" value="ECO:0007669"/>
    <property type="project" value="TreeGrafter"/>
</dbReference>
<dbReference type="GO" id="GO:0015386">
    <property type="term" value="F:potassium:proton antiporter activity"/>
    <property type="evidence" value="ECO:0007669"/>
    <property type="project" value="TreeGrafter"/>
</dbReference>
<feature type="transmembrane region" description="Helical" evidence="5">
    <location>
        <begin position="309"/>
        <end position="328"/>
    </location>
</feature>
<feature type="domain" description="Sodium/calcium exchanger membrane region" evidence="6">
    <location>
        <begin position="29"/>
        <end position="183"/>
    </location>
</feature>
<feature type="transmembrane region" description="Helical" evidence="5">
    <location>
        <begin position="130"/>
        <end position="150"/>
    </location>
</feature>
<evidence type="ECO:0000256" key="5">
    <source>
        <dbReference type="SAM" id="Phobius"/>
    </source>
</evidence>
<dbReference type="AlphaFoldDB" id="A0A845PVD5"/>
<feature type="transmembrane region" description="Helical" evidence="5">
    <location>
        <begin position="29"/>
        <end position="49"/>
    </location>
</feature>
<feature type="transmembrane region" description="Helical" evidence="5">
    <location>
        <begin position="246"/>
        <end position="264"/>
    </location>
</feature>
<evidence type="ECO:0000313" key="7">
    <source>
        <dbReference type="EMBL" id="NAW52182.1"/>
    </source>
</evidence>
<keyword evidence="4 5" id="KW-0472">Membrane</keyword>
<accession>A0A845PVD5</accession>
<evidence type="ECO:0000259" key="6">
    <source>
        <dbReference type="Pfam" id="PF01699"/>
    </source>
</evidence>
<dbReference type="EMBL" id="JAAABJ010000651">
    <property type="protein sequence ID" value="NAW52182.1"/>
    <property type="molecule type" value="Genomic_DNA"/>
</dbReference>
<organism evidence="7 8">
    <name type="scientific">Elizabethkingia argenteiflava</name>
    <dbReference type="NCBI Taxonomy" id="2681556"/>
    <lineage>
        <taxon>Bacteria</taxon>
        <taxon>Pseudomonadati</taxon>
        <taxon>Bacteroidota</taxon>
        <taxon>Flavobacteriia</taxon>
        <taxon>Flavobacteriales</taxon>
        <taxon>Weeksellaceae</taxon>
        <taxon>Elizabethkingia</taxon>
    </lineage>
</organism>
<dbReference type="PANTHER" id="PTHR37958">
    <property type="entry name" value="SODIUM-POTASSIUM/PROTON ANTIPORTER CHAA"/>
    <property type="match status" value="1"/>
</dbReference>
<feature type="transmembrane region" description="Helical" evidence="5">
    <location>
        <begin position="208"/>
        <end position="226"/>
    </location>
</feature>
<dbReference type="InterPro" id="IPR044880">
    <property type="entry name" value="NCX_ion-bd_dom_sf"/>
</dbReference>
<protein>
    <submittedName>
        <fullName evidence="7">Ionic transporter y4hA</fullName>
    </submittedName>
</protein>
<feature type="transmembrane region" description="Helical" evidence="5">
    <location>
        <begin position="61"/>
        <end position="85"/>
    </location>
</feature>
<keyword evidence="2 5" id="KW-0812">Transmembrane</keyword>
<dbReference type="PANTHER" id="PTHR37958:SF1">
    <property type="entry name" value="SODIUM-POTASSIUM_PROTON ANTIPORTER CHAA"/>
    <property type="match status" value="1"/>
</dbReference>
<sequence>MSIKIFQPVWTFLLPLLAWGVYLLEVDNILWIIFSAFLLVGCVLAAVLHAETIAHRLGEPFGTIILAIAITIIEVALIISLMVAGGPEAETLPRDTVFAAIMLILNGIIGLCLLLGGAKFHEQYFGKKSANTALITLISILVLTLVLPNYTTSVRGPYYNSSQLIFVAIISLILYGSFIMVQTVRHKDYFVADEEETQAHEDVTTSKLIMALTFLVLCLGIVVLLAKTLSPSIENMVKEVGAPKSLVGVIIAAVVLLPESIAAIKAAQKNQLQTSLNLALGSALASIGLTIPSVVIVCLIYNIDLVLGIDIKFMVLLALSFFIVMLSLNQGKTNVHYGIVLLVSLAAYIFTVIVP</sequence>
<evidence type="ECO:0000256" key="4">
    <source>
        <dbReference type="ARBA" id="ARBA00023136"/>
    </source>
</evidence>
<gene>
    <name evidence="7" type="ORF">GNY06_12630</name>
</gene>
<feature type="transmembrane region" description="Helical" evidence="5">
    <location>
        <begin position="97"/>
        <end position="118"/>
    </location>
</feature>
<dbReference type="Gene3D" id="1.20.1420.30">
    <property type="entry name" value="NCX, central ion-binding region"/>
    <property type="match status" value="1"/>
</dbReference>
<evidence type="ECO:0000256" key="2">
    <source>
        <dbReference type="ARBA" id="ARBA00022692"/>
    </source>
</evidence>
<feature type="domain" description="Sodium/calcium exchanger membrane region" evidence="6">
    <location>
        <begin position="212"/>
        <end position="353"/>
    </location>
</feature>
<reference evidence="7 8" key="1">
    <citation type="submission" date="2019-11" db="EMBL/GenBank/DDBJ databases">
        <title>Characterization of Elizabethkingia argenteiflava sp. nov., isolated from inner surface of Soybean Pods.</title>
        <authorList>
            <person name="Mo S."/>
        </authorList>
    </citation>
    <scope>NUCLEOTIDE SEQUENCE [LARGE SCALE GENOMIC DNA]</scope>
    <source>
        <strain evidence="7 8">YB22</strain>
    </source>
</reference>
<dbReference type="RefSeq" id="WP_166520431.1">
    <property type="nucleotide sequence ID" value="NZ_JAAABJ010000651.1"/>
</dbReference>
<dbReference type="Pfam" id="PF01699">
    <property type="entry name" value="Na_Ca_ex"/>
    <property type="match status" value="2"/>
</dbReference>
<name>A0A845PVD5_9FLAO</name>